<feature type="signal peptide" evidence="1">
    <location>
        <begin position="1"/>
        <end position="25"/>
    </location>
</feature>
<keyword evidence="1" id="KW-0732">Signal</keyword>
<accession>A0ABU0BN78</accession>
<protein>
    <submittedName>
        <fullName evidence="2">Uncharacterized protein</fullName>
    </submittedName>
</protein>
<keyword evidence="3" id="KW-1185">Reference proteome</keyword>
<proteinExistence type="predicted"/>
<feature type="chain" id="PRO_5046116899" evidence="1">
    <location>
        <begin position="26"/>
        <end position="65"/>
    </location>
</feature>
<organism evidence="2 3">
    <name type="scientific">Pararhizobium capsulatum DSM 1112</name>
    <dbReference type="NCBI Taxonomy" id="1121113"/>
    <lineage>
        <taxon>Bacteria</taxon>
        <taxon>Pseudomonadati</taxon>
        <taxon>Pseudomonadota</taxon>
        <taxon>Alphaproteobacteria</taxon>
        <taxon>Hyphomicrobiales</taxon>
        <taxon>Rhizobiaceae</taxon>
        <taxon>Rhizobium/Agrobacterium group</taxon>
        <taxon>Pararhizobium</taxon>
    </lineage>
</organism>
<evidence type="ECO:0000256" key="1">
    <source>
        <dbReference type="SAM" id="SignalP"/>
    </source>
</evidence>
<evidence type="ECO:0000313" key="3">
    <source>
        <dbReference type="Proteomes" id="UP001230207"/>
    </source>
</evidence>
<reference evidence="2 3" key="1">
    <citation type="submission" date="2023-07" db="EMBL/GenBank/DDBJ databases">
        <title>Genomic Encyclopedia of Type Strains, Phase IV (KMG-IV): sequencing the most valuable type-strain genomes for metagenomic binning, comparative biology and taxonomic classification.</title>
        <authorList>
            <person name="Goeker M."/>
        </authorList>
    </citation>
    <scope>NUCLEOTIDE SEQUENCE [LARGE SCALE GENOMIC DNA]</scope>
    <source>
        <strain evidence="2 3">DSM 1112</strain>
    </source>
</reference>
<comment type="caution">
    <text evidence="2">The sequence shown here is derived from an EMBL/GenBank/DDBJ whole genome shotgun (WGS) entry which is preliminary data.</text>
</comment>
<name>A0ABU0BN78_9HYPH</name>
<dbReference type="RefSeq" id="WP_307228219.1">
    <property type="nucleotide sequence ID" value="NZ_JAUSVF010000001.1"/>
</dbReference>
<dbReference type="EMBL" id="JAUSVF010000001">
    <property type="protein sequence ID" value="MDQ0319373.1"/>
    <property type="molecule type" value="Genomic_DNA"/>
</dbReference>
<sequence>MKTPATLINAIAFSALFLAYASITAADRPTGIRRALQTYAGQLPTGTYPTMKPVWEMGAGMSDKA</sequence>
<evidence type="ECO:0000313" key="2">
    <source>
        <dbReference type="EMBL" id="MDQ0319373.1"/>
    </source>
</evidence>
<gene>
    <name evidence="2" type="ORF">QO002_001511</name>
</gene>
<dbReference type="Proteomes" id="UP001230207">
    <property type="component" value="Unassembled WGS sequence"/>
</dbReference>